<evidence type="ECO:0000313" key="2">
    <source>
        <dbReference type="Proteomes" id="UP000248592"/>
    </source>
</evidence>
<dbReference type="Proteomes" id="UP000248592">
    <property type="component" value="Chromosome"/>
</dbReference>
<evidence type="ECO:0000313" key="1">
    <source>
        <dbReference type="EMBL" id="AWW50549.1"/>
    </source>
</evidence>
<dbReference type="AlphaFoldDB" id="A0A2Z4JV93"/>
<dbReference type="RefSeq" id="WP_112295082.1">
    <property type="nucleotide sequence ID" value="NZ_CP030085.1"/>
</dbReference>
<reference evidence="2" key="1">
    <citation type="submission" date="2018-06" db="EMBL/GenBank/DDBJ databases">
        <title>Description of a new Polynucleobacter species.</title>
        <authorList>
            <person name="Hahn M.W."/>
        </authorList>
    </citation>
    <scope>NUCLEOTIDE SEQUENCE [LARGE SCALE GENOMIC DNA]</scope>
    <source>
        <strain evidence="2">MG-25-Pas1-D2</strain>
    </source>
</reference>
<dbReference type="EMBL" id="CP030085">
    <property type="protein sequence ID" value="AWW50549.1"/>
    <property type="molecule type" value="Genomic_DNA"/>
</dbReference>
<gene>
    <name evidence="1" type="ORF">Pas1_09255</name>
</gene>
<organism evidence="1 2">
    <name type="scientific">Polynucleobacter paneuropaeus</name>
    <dbReference type="NCBI Taxonomy" id="2527775"/>
    <lineage>
        <taxon>Bacteria</taxon>
        <taxon>Pseudomonadati</taxon>
        <taxon>Pseudomonadota</taxon>
        <taxon>Betaproteobacteria</taxon>
        <taxon>Burkholderiales</taxon>
        <taxon>Burkholderiaceae</taxon>
        <taxon>Polynucleobacter</taxon>
    </lineage>
</organism>
<dbReference type="PROSITE" id="PS51257">
    <property type="entry name" value="PROKAR_LIPOPROTEIN"/>
    <property type="match status" value="1"/>
</dbReference>
<sequence>MSLKKLILIIGITAILMGCQTAPQLEPAVNNPGGDVTLIFERQRSRDMSARDAIVLLDGLEVCAIPNGDKCQLNTTAGKHNLKVNISYTAGMFSHDYLFEAGKSYQFQISPRNPTGDAVSAALWAFVPGDLIIGAAAGAQANSAKDDELKKDSGDIDNGMLTMSLITN</sequence>
<proteinExistence type="predicted"/>
<protein>
    <recommendedName>
        <fullName evidence="3">DUF2846 domain-containing protein</fullName>
    </recommendedName>
</protein>
<accession>A0A2Z4JV93</accession>
<evidence type="ECO:0008006" key="3">
    <source>
        <dbReference type="Google" id="ProtNLM"/>
    </source>
</evidence>
<name>A0A2Z4JV93_9BURK</name>